<evidence type="ECO:0000313" key="2">
    <source>
        <dbReference type="Proteomes" id="UP001239111"/>
    </source>
</evidence>
<comment type="caution">
    <text evidence="1">The sequence shown here is derived from an EMBL/GenBank/DDBJ whole genome shotgun (WGS) entry which is preliminary data.</text>
</comment>
<reference evidence="1" key="1">
    <citation type="submission" date="2023-04" db="EMBL/GenBank/DDBJ databases">
        <title>A chromosome-level genome assembly of the parasitoid wasp Eretmocerus hayati.</title>
        <authorList>
            <person name="Zhong Y."/>
            <person name="Liu S."/>
            <person name="Liu Y."/>
        </authorList>
    </citation>
    <scope>NUCLEOTIDE SEQUENCE</scope>
    <source>
        <strain evidence="1">ZJU_SS_LIU_2023</strain>
    </source>
</reference>
<name>A0ACC2PGE5_9HYME</name>
<accession>A0ACC2PGE5</accession>
<gene>
    <name evidence="1" type="ORF">QAD02_017888</name>
</gene>
<dbReference type="Proteomes" id="UP001239111">
    <property type="component" value="Chromosome 1"/>
</dbReference>
<dbReference type="EMBL" id="CM056741">
    <property type="protein sequence ID" value="KAJ8682096.1"/>
    <property type="molecule type" value="Genomic_DNA"/>
</dbReference>
<sequence>MNPREQPDILRRIVRNLLESINTPNIMEREELLRLIQTIPQVTEGVSLAAPIMNMEITRRLSATLVAKDRYFEHSQTILGSTISETASIINLLSNVLPSLDIDLSSRVIQSLFNILKLSIDLRRKLTLVRKESASQDFDNRTKGILRHADTSTFLFGDLSNLAWRN</sequence>
<proteinExistence type="predicted"/>
<organism evidence="1 2">
    <name type="scientific">Eretmocerus hayati</name>
    <dbReference type="NCBI Taxonomy" id="131215"/>
    <lineage>
        <taxon>Eukaryota</taxon>
        <taxon>Metazoa</taxon>
        <taxon>Ecdysozoa</taxon>
        <taxon>Arthropoda</taxon>
        <taxon>Hexapoda</taxon>
        <taxon>Insecta</taxon>
        <taxon>Pterygota</taxon>
        <taxon>Neoptera</taxon>
        <taxon>Endopterygota</taxon>
        <taxon>Hymenoptera</taxon>
        <taxon>Apocrita</taxon>
        <taxon>Proctotrupomorpha</taxon>
        <taxon>Chalcidoidea</taxon>
        <taxon>Aphelinidae</taxon>
        <taxon>Aphelininae</taxon>
        <taxon>Eretmocerus</taxon>
    </lineage>
</organism>
<evidence type="ECO:0000313" key="1">
    <source>
        <dbReference type="EMBL" id="KAJ8682096.1"/>
    </source>
</evidence>
<keyword evidence="2" id="KW-1185">Reference proteome</keyword>
<protein>
    <submittedName>
        <fullName evidence="1">Uncharacterized protein</fullName>
    </submittedName>
</protein>